<name>A0ABS9KED4_9BACT</name>
<dbReference type="RefSeq" id="WP_237854553.1">
    <property type="nucleotide sequence ID" value="NZ_JAKLWS010000013.1"/>
</dbReference>
<organism evidence="2 3">
    <name type="scientific">Rhodohalobacter sulfatireducens</name>
    <dbReference type="NCBI Taxonomy" id="2911366"/>
    <lineage>
        <taxon>Bacteria</taxon>
        <taxon>Pseudomonadati</taxon>
        <taxon>Balneolota</taxon>
        <taxon>Balneolia</taxon>
        <taxon>Balneolales</taxon>
        <taxon>Balneolaceae</taxon>
        <taxon>Rhodohalobacter</taxon>
    </lineage>
</organism>
<evidence type="ECO:0000313" key="3">
    <source>
        <dbReference type="Proteomes" id="UP001165366"/>
    </source>
</evidence>
<sequence length="146" mass="17434">MNRKNGNKAEKVVRILIHEIESIRYVKEWAKAANVSQSWLKKEMKTTYDKPPKIILREVRFEIIVFLIIKNGAEVTSLTVAFESGVGETSDALYKFLSRHYNTTFSELREYLLTEEPDVSFTWLEWKKLFGFYEYLNWREKNRNWG</sequence>
<evidence type="ECO:0000259" key="1">
    <source>
        <dbReference type="PROSITE" id="PS01124"/>
    </source>
</evidence>
<reference evidence="2" key="1">
    <citation type="submission" date="2022-01" db="EMBL/GenBank/DDBJ databases">
        <authorList>
            <person name="Wang Y."/>
        </authorList>
    </citation>
    <scope>NUCLEOTIDE SEQUENCE</scope>
    <source>
        <strain evidence="2">WB101</strain>
    </source>
</reference>
<evidence type="ECO:0000313" key="2">
    <source>
        <dbReference type="EMBL" id="MCG2589190.1"/>
    </source>
</evidence>
<dbReference type="EMBL" id="JAKLWS010000013">
    <property type="protein sequence ID" value="MCG2589190.1"/>
    <property type="molecule type" value="Genomic_DNA"/>
</dbReference>
<proteinExistence type="predicted"/>
<dbReference type="InterPro" id="IPR018060">
    <property type="entry name" value="HTH_AraC"/>
</dbReference>
<dbReference type="Proteomes" id="UP001165366">
    <property type="component" value="Unassembled WGS sequence"/>
</dbReference>
<reference evidence="2" key="2">
    <citation type="submission" date="2024-05" db="EMBL/GenBank/DDBJ databases">
        <title>Rhodohalobacter halophilus gen. nov., sp. nov., a moderately halophilic member of the family Balneolaceae.</title>
        <authorList>
            <person name="Xia J."/>
        </authorList>
    </citation>
    <scope>NUCLEOTIDE SEQUENCE</scope>
    <source>
        <strain evidence="2">WB101</strain>
    </source>
</reference>
<comment type="caution">
    <text evidence="2">The sequence shown here is derived from an EMBL/GenBank/DDBJ whole genome shotgun (WGS) entry which is preliminary data.</text>
</comment>
<dbReference type="PROSITE" id="PS01124">
    <property type="entry name" value="HTH_ARAC_FAMILY_2"/>
    <property type="match status" value="1"/>
</dbReference>
<accession>A0ABS9KED4</accession>
<feature type="domain" description="HTH araC/xylS-type" evidence="1">
    <location>
        <begin position="10"/>
        <end position="111"/>
    </location>
</feature>
<gene>
    <name evidence="2" type="ORF">L6773_11480</name>
</gene>
<protein>
    <recommendedName>
        <fullName evidence="1">HTH araC/xylS-type domain-containing protein</fullName>
    </recommendedName>
</protein>
<dbReference type="Gene3D" id="1.10.10.60">
    <property type="entry name" value="Homeodomain-like"/>
    <property type="match status" value="1"/>
</dbReference>
<keyword evidence="3" id="KW-1185">Reference proteome</keyword>